<evidence type="ECO:0000313" key="1">
    <source>
        <dbReference type="EMBL" id="KAF2712362.1"/>
    </source>
</evidence>
<name>A0A6G1KIQ4_9PLEO</name>
<proteinExistence type="predicted"/>
<dbReference type="Proteomes" id="UP000799428">
    <property type="component" value="Unassembled WGS sequence"/>
</dbReference>
<dbReference type="AlphaFoldDB" id="A0A6G1KIQ4"/>
<dbReference type="EMBL" id="MU005766">
    <property type="protein sequence ID" value="KAF2712362.1"/>
    <property type="molecule type" value="Genomic_DNA"/>
</dbReference>
<organism evidence="1 2">
    <name type="scientific">Pleomassaria siparia CBS 279.74</name>
    <dbReference type="NCBI Taxonomy" id="1314801"/>
    <lineage>
        <taxon>Eukaryota</taxon>
        <taxon>Fungi</taxon>
        <taxon>Dikarya</taxon>
        <taxon>Ascomycota</taxon>
        <taxon>Pezizomycotina</taxon>
        <taxon>Dothideomycetes</taxon>
        <taxon>Pleosporomycetidae</taxon>
        <taxon>Pleosporales</taxon>
        <taxon>Pleomassariaceae</taxon>
        <taxon>Pleomassaria</taxon>
    </lineage>
</organism>
<protein>
    <submittedName>
        <fullName evidence="1">Uncharacterized protein</fullName>
    </submittedName>
</protein>
<accession>A0A6G1KIQ4</accession>
<evidence type="ECO:0000313" key="2">
    <source>
        <dbReference type="Proteomes" id="UP000799428"/>
    </source>
</evidence>
<reference evidence="1" key="1">
    <citation type="journal article" date="2020" name="Stud. Mycol.">
        <title>101 Dothideomycetes genomes: a test case for predicting lifestyles and emergence of pathogens.</title>
        <authorList>
            <person name="Haridas S."/>
            <person name="Albert R."/>
            <person name="Binder M."/>
            <person name="Bloem J."/>
            <person name="Labutti K."/>
            <person name="Salamov A."/>
            <person name="Andreopoulos B."/>
            <person name="Baker S."/>
            <person name="Barry K."/>
            <person name="Bills G."/>
            <person name="Bluhm B."/>
            <person name="Cannon C."/>
            <person name="Castanera R."/>
            <person name="Culley D."/>
            <person name="Daum C."/>
            <person name="Ezra D."/>
            <person name="Gonzalez J."/>
            <person name="Henrissat B."/>
            <person name="Kuo A."/>
            <person name="Liang C."/>
            <person name="Lipzen A."/>
            <person name="Lutzoni F."/>
            <person name="Magnuson J."/>
            <person name="Mondo S."/>
            <person name="Nolan M."/>
            <person name="Ohm R."/>
            <person name="Pangilinan J."/>
            <person name="Park H.-J."/>
            <person name="Ramirez L."/>
            <person name="Alfaro M."/>
            <person name="Sun H."/>
            <person name="Tritt A."/>
            <person name="Yoshinaga Y."/>
            <person name="Zwiers L.-H."/>
            <person name="Turgeon B."/>
            <person name="Goodwin S."/>
            <person name="Spatafora J."/>
            <person name="Crous P."/>
            <person name="Grigoriev I."/>
        </authorList>
    </citation>
    <scope>NUCLEOTIDE SEQUENCE</scope>
    <source>
        <strain evidence="1">CBS 279.74</strain>
    </source>
</reference>
<keyword evidence="2" id="KW-1185">Reference proteome</keyword>
<sequence length="161" mass="18116">MDSVSRSRSFKFLDDLACSPQTSYSQVSTEVAVPLLNGGLTFGDCSQGRRDDRGRVSFVHQMGIIHTVCTYMKNSRSTPGGRDSGDDGQRRLILALSRKGTTNEYVFLFRPRGNSPFIDPHSRNILQMPTEVLCLNKPMFQQNFESRSDVLSCLHTRAEYT</sequence>
<gene>
    <name evidence="1" type="ORF">K504DRAFT_464455</name>
</gene>